<dbReference type="Gene3D" id="3.40.50.1820">
    <property type="entry name" value="alpha/beta hydrolase"/>
    <property type="match status" value="2"/>
</dbReference>
<accession>A0A9P9WKT3</accession>
<dbReference type="Proteomes" id="UP000829685">
    <property type="component" value="Unassembled WGS sequence"/>
</dbReference>
<evidence type="ECO:0000313" key="1">
    <source>
        <dbReference type="EMBL" id="KAI1868819.1"/>
    </source>
</evidence>
<dbReference type="AlphaFoldDB" id="A0A9P9WKT3"/>
<comment type="caution">
    <text evidence="1">The sequence shown here is derived from an EMBL/GenBank/DDBJ whole genome shotgun (WGS) entry which is preliminary data.</text>
</comment>
<organism evidence="1 2">
    <name type="scientific">Neoarthrinium moseri</name>
    <dbReference type="NCBI Taxonomy" id="1658444"/>
    <lineage>
        <taxon>Eukaryota</taxon>
        <taxon>Fungi</taxon>
        <taxon>Dikarya</taxon>
        <taxon>Ascomycota</taxon>
        <taxon>Pezizomycotina</taxon>
        <taxon>Sordariomycetes</taxon>
        <taxon>Xylariomycetidae</taxon>
        <taxon>Amphisphaeriales</taxon>
        <taxon>Apiosporaceae</taxon>
        <taxon>Neoarthrinium</taxon>
    </lineage>
</organism>
<gene>
    <name evidence="1" type="ORF">JX265_006798</name>
</gene>
<proteinExistence type="predicted"/>
<name>A0A9P9WKT3_9PEZI</name>
<dbReference type="EMBL" id="JAFIMR010000016">
    <property type="protein sequence ID" value="KAI1868819.1"/>
    <property type="molecule type" value="Genomic_DNA"/>
</dbReference>
<protein>
    <submittedName>
        <fullName evidence="1">Uncharacterized protein</fullName>
    </submittedName>
</protein>
<keyword evidence="2" id="KW-1185">Reference proteome</keyword>
<reference evidence="1" key="1">
    <citation type="submission" date="2021-03" db="EMBL/GenBank/DDBJ databases">
        <title>Revisited historic fungal species revealed as producer of novel bioactive compounds through whole genome sequencing and comparative genomics.</title>
        <authorList>
            <person name="Vignolle G.A."/>
            <person name="Hochenegger N."/>
            <person name="Mach R.L."/>
            <person name="Mach-Aigner A.R."/>
            <person name="Javad Rahimi M."/>
            <person name="Salim K.A."/>
            <person name="Chan C.M."/>
            <person name="Lim L.B.L."/>
            <person name="Cai F."/>
            <person name="Druzhinina I.S."/>
            <person name="U'Ren J.M."/>
            <person name="Derntl C."/>
        </authorList>
    </citation>
    <scope>NUCLEOTIDE SEQUENCE</scope>
    <source>
        <strain evidence="1">TUCIM 5799</strain>
    </source>
</reference>
<dbReference type="InterPro" id="IPR029058">
    <property type="entry name" value="AB_hydrolase_fold"/>
</dbReference>
<dbReference type="SUPFAM" id="SSF53474">
    <property type="entry name" value="alpha/beta-Hydrolases"/>
    <property type="match status" value="2"/>
</dbReference>
<sequence>MPPLPFTKEEVLATGVIDPELEAALKAKPIPPGSAYTLEQLKEINEVALPWHQERLMQSKPANITEYERQLPVGGGHTARLIVCQRSSPSKAASRPLVVLLHGGGHCVGGVRHGHLNLPPAYFQICGLDIGRDDSLIYERVLREESNVSTRADLYPGFSHCWWSLFPELGMSKRREDDAVRGVAWLLSTPSVR</sequence>
<evidence type="ECO:0000313" key="2">
    <source>
        <dbReference type="Proteomes" id="UP000829685"/>
    </source>
</evidence>